<dbReference type="PROSITE" id="PS50011">
    <property type="entry name" value="PROTEIN_KINASE_DOM"/>
    <property type="match status" value="1"/>
</dbReference>
<gene>
    <name evidence="7" type="ORF">X943_002209</name>
</gene>
<evidence type="ECO:0000256" key="2">
    <source>
        <dbReference type="ARBA" id="ARBA00022679"/>
    </source>
</evidence>
<dbReference type="AlphaFoldDB" id="A0AAD9GHD5"/>
<sequence length="382" mass="44162">MGQIECSRHSLWRRVMTYKYYVISVLERKHTCKLYLAFRVPSKRLHIDYTICDSDTLQQHALYISDAITRTDAGYMPGVTHLPIDAANMLDHYCDRRMLCILKRYHCPEDLNALTIQRRANDEIEALRRLKSKTNVVTLLDHFEYGGNTYYAMEYVWRGTLRKLIQRNRGLDIRTTKTYAYQVGSAIATMHKEGISHRDINSGNILVTSTGDIKLIDFNLCKLIEESEERMTSFLGTYSVMPPEVLRCNSRHRSSSSGNSYTKEIDWWYLGTLIYEMLACSLPFTGTGDNDEQSFYNRVSKSPDTIHFTAIKDEDAKDLIKQLLQRSPADRLGAEEGWSCISKHKFFSDAQPKLHHLSVPIDYLDSRIFEAIKALIMKHEDA</sequence>
<dbReference type="InterPro" id="IPR011009">
    <property type="entry name" value="Kinase-like_dom_sf"/>
</dbReference>
<dbReference type="PANTHER" id="PTHR24351">
    <property type="entry name" value="RIBOSOMAL PROTEIN S6 KINASE"/>
    <property type="match status" value="1"/>
</dbReference>
<evidence type="ECO:0000313" key="8">
    <source>
        <dbReference type="Proteomes" id="UP001195914"/>
    </source>
</evidence>
<keyword evidence="4 7" id="KW-0418">Kinase</keyword>
<dbReference type="EMBL" id="JAHBMH010000024">
    <property type="protein sequence ID" value="KAK1938545.1"/>
    <property type="molecule type" value="Genomic_DNA"/>
</dbReference>
<keyword evidence="2" id="KW-0808">Transferase</keyword>
<dbReference type="SUPFAM" id="SSF56112">
    <property type="entry name" value="Protein kinase-like (PK-like)"/>
    <property type="match status" value="1"/>
</dbReference>
<name>A0AAD9GHD5_BABDI</name>
<keyword evidence="5" id="KW-0067">ATP-binding</keyword>
<dbReference type="InterPro" id="IPR000719">
    <property type="entry name" value="Prot_kinase_dom"/>
</dbReference>
<dbReference type="Proteomes" id="UP001195914">
    <property type="component" value="Unassembled WGS sequence"/>
</dbReference>
<dbReference type="Pfam" id="PF00069">
    <property type="entry name" value="Pkinase"/>
    <property type="match status" value="1"/>
</dbReference>
<reference evidence="7" key="2">
    <citation type="submission" date="2021-05" db="EMBL/GenBank/DDBJ databases">
        <authorList>
            <person name="Pain A."/>
        </authorList>
    </citation>
    <scope>NUCLEOTIDE SEQUENCE</scope>
    <source>
        <strain evidence="7">1802A</strain>
    </source>
</reference>
<organism evidence="7 8">
    <name type="scientific">Babesia divergens</name>
    <dbReference type="NCBI Taxonomy" id="32595"/>
    <lineage>
        <taxon>Eukaryota</taxon>
        <taxon>Sar</taxon>
        <taxon>Alveolata</taxon>
        <taxon>Apicomplexa</taxon>
        <taxon>Aconoidasida</taxon>
        <taxon>Piroplasmida</taxon>
        <taxon>Babesiidae</taxon>
        <taxon>Babesia</taxon>
    </lineage>
</organism>
<evidence type="ECO:0000313" key="7">
    <source>
        <dbReference type="EMBL" id="KAK1938545.1"/>
    </source>
</evidence>
<dbReference type="GO" id="GO:0004674">
    <property type="term" value="F:protein serine/threonine kinase activity"/>
    <property type="evidence" value="ECO:0007669"/>
    <property type="project" value="UniProtKB-KW"/>
</dbReference>
<accession>A0AAD9GHD5</accession>
<dbReference type="GO" id="GO:0005524">
    <property type="term" value="F:ATP binding"/>
    <property type="evidence" value="ECO:0007669"/>
    <property type="project" value="UniProtKB-KW"/>
</dbReference>
<feature type="domain" description="Protein kinase" evidence="6">
    <location>
        <begin position="20"/>
        <end position="347"/>
    </location>
</feature>
<keyword evidence="8" id="KW-1185">Reference proteome</keyword>
<reference evidence="7" key="1">
    <citation type="journal article" date="2014" name="Nucleic Acids Res.">
        <title>The evolutionary dynamics of variant antigen genes in Babesia reveal a history of genomic innovation underlying host-parasite interaction.</title>
        <authorList>
            <person name="Jackson A.P."/>
            <person name="Otto T.D."/>
            <person name="Darby A."/>
            <person name="Ramaprasad A."/>
            <person name="Xia D."/>
            <person name="Echaide I.E."/>
            <person name="Farber M."/>
            <person name="Gahlot S."/>
            <person name="Gamble J."/>
            <person name="Gupta D."/>
            <person name="Gupta Y."/>
            <person name="Jackson L."/>
            <person name="Malandrin L."/>
            <person name="Malas T.B."/>
            <person name="Moussa E."/>
            <person name="Nair M."/>
            <person name="Reid A.J."/>
            <person name="Sanders M."/>
            <person name="Sharma J."/>
            <person name="Tracey A."/>
            <person name="Quail M.A."/>
            <person name="Weir W."/>
            <person name="Wastling J.M."/>
            <person name="Hall N."/>
            <person name="Willadsen P."/>
            <person name="Lingelbach K."/>
            <person name="Shiels B."/>
            <person name="Tait A."/>
            <person name="Berriman M."/>
            <person name="Allred D.R."/>
            <person name="Pain A."/>
        </authorList>
    </citation>
    <scope>NUCLEOTIDE SEQUENCE</scope>
    <source>
        <strain evidence="7">1802A</strain>
    </source>
</reference>
<evidence type="ECO:0000256" key="4">
    <source>
        <dbReference type="ARBA" id="ARBA00022777"/>
    </source>
</evidence>
<protein>
    <submittedName>
        <fullName evidence="7">Protein kinase domain containing protein</fullName>
    </submittedName>
</protein>
<evidence type="ECO:0000256" key="3">
    <source>
        <dbReference type="ARBA" id="ARBA00022741"/>
    </source>
</evidence>
<keyword evidence="3" id="KW-0547">Nucleotide-binding</keyword>
<keyword evidence="1" id="KW-0723">Serine/threonine-protein kinase</keyword>
<proteinExistence type="predicted"/>
<dbReference type="Gene3D" id="1.10.510.10">
    <property type="entry name" value="Transferase(Phosphotransferase) domain 1"/>
    <property type="match status" value="1"/>
</dbReference>
<evidence type="ECO:0000256" key="1">
    <source>
        <dbReference type="ARBA" id="ARBA00022527"/>
    </source>
</evidence>
<evidence type="ECO:0000259" key="6">
    <source>
        <dbReference type="PROSITE" id="PS50011"/>
    </source>
</evidence>
<comment type="caution">
    <text evidence="7">The sequence shown here is derived from an EMBL/GenBank/DDBJ whole genome shotgun (WGS) entry which is preliminary data.</text>
</comment>
<evidence type="ECO:0000256" key="5">
    <source>
        <dbReference type="ARBA" id="ARBA00022840"/>
    </source>
</evidence>